<dbReference type="EMBL" id="CP045702">
    <property type="protein sequence ID" value="QNE78906.1"/>
    <property type="molecule type" value="Genomic_DNA"/>
</dbReference>
<evidence type="ECO:0000313" key="1">
    <source>
        <dbReference type="EMBL" id="QNE78906.1"/>
    </source>
</evidence>
<accession>A0A7G7BU91</accession>
<proteinExistence type="predicted"/>
<dbReference type="AlphaFoldDB" id="A0A7G7BU91"/>
<protein>
    <submittedName>
        <fullName evidence="1">Uncharacterized protein</fullName>
    </submittedName>
</protein>
<sequence length="126" mass="14401">MILKPIGVYREMYRGKHVELPSIADSVTEQILPDHTEIIGYLRNAPAGFDVMEAVTHLFEEDRWIPGGSSLNSDGVWVWREDSIEYLADQPLEIPADFVDHVRANDYTPPAVDADDTFYDALLRYF</sequence>
<keyword evidence="2" id="KW-1185">Reference proteome</keyword>
<dbReference type="KEGG" id="sfiy:F0344_33790"/>
<dbReference type="Proteomes" id="UP000515307">
    <property type="component" value="Chromosome"/>
</dbReference>
<evidence type="ECO:0000313" key="2">
    <source>
        <dbReference type="Proteomes" id="UP000515307"/>
    </source>
</evidence>
<reference evidence="2" key="1">
    <citation type="submission" date="2019-10" db="EMBL/GenBank/DDBJ databases">
        <title>Antimicrobial potential of Antarctic Bacteria.</title>
        <authorList>
            <person name="Benaud N."/>
            <person name="Edwards R.J."/>
            <person name="Ferrari B.C."/>
        </authorList>
    </citation>
    <scope>NUCLEOTIDE SEQUENCE [LARGE SCALE GENOMIC DNA]</scope>
    <source>
        <strain evidence="2">NBSH44</strain>
    </source>
</reference>
<dbReference type="RefSeq" id="WP_185302366.1">
    <property type="nucleotide sequence ID" value="NZ_CP045702.1"/>
</dbReference>
<organism evidence="1 2">
    <name type="scientific">Streptomyces finlayi</name>
    <dbReference type="NCBI Taxonomy" id="67296"/>
    <lineage>
        <taxon>Bacteria</taxon>
        <taxon>Bacillati</taxon>
        <taxon>Actinomycetota</taxon>
        <taxon>Actinomycetes</taxon>
        <taxon>Kitasatosporales</taxon>
        <taxon>Streptomycetaceae</taxon>
        <taxon>Streptomyces</taxon>
    </lineage>
</organism>
<gene>
    <name evidence="1" type="ORF">F0344_33790</name>
</gene>
<name>A0A7G7BU91_9ACTN</name>